<dbReference type="Pfam" id="PF02562">
    <property type="entry name" value="PhoH"/>
    <property type="match status" value="1"/>
</dbReference>
<accession>A0A395M1A6</accession>
<evidence type="ECO:0000256" key="3">
    <source>
        <dbReference type="ARBA" id="ARBA00022490"/>
    </source>
</evidence>
<evidence type="ECO:0000256" key="6">
    <source>
        <dbReference type="ARBA" id="ARBA00039970"/>
    </source>
</evidence>
<feature type="region of interest" description="Disordered" evidence="7">
    <location>
        <begin position="304"/>
        <end position="330"/>
    </location>
</feature>
<keyword evidence="5" id="KW-0067">ATP-binding</keyword>
<dbReference type="InterPro" id="IPR003714">
    <property type="entry name" value="PhoH"/>
</dbReference>
<protein>
    <recommendedName>
        <fullName evidence="6">PhoH-like protein</fullName>
    </recommendedName>
</protein>
<evidence type="ECO:0000313" key="9">
    <source>
        <dbReference type="EMBL" id="RFM24589.1"/>
    </source>
</evidence>
<sequence>MLVFGAQNMYLQRIEEQFPEVFIIARGNDVTLRGSDADVRLVEKIFAELLFLVNRNGEIYAKDVDAVIKLIVAGESQTTSSLVEGTDDVIVVTRTDAIRARTPGQRRLVAESKRNDIVFAIGPAGTGKTYTAVAVAVAALKAKQVQRIVLARPAVEAGESLGFLPGDLQQKIDPYLRPLYDALGDMLTPEKLKEYMEKKIIEIVPLAYMRGRTLNNAFIILDEAQNATSLQMKMCLTRLGTNSKAIITGDISQIDLPNKQDSGLVEAQRLLSHIEGISFVFLDKSDVVRHRLVRDIIEAYERDERKNAKRAVSKASETPETAMPLSEHSS</sequence>
<comment type="caution">
    <text evidence="9">The sequence shown here is derived from an EMBL/GenBank/DDBJ whole genome shotgun (WGS) entry which is preliminary data.</text>
</comment>
<dbReference type="GO" id="GO:0005829">
    <property type="term" value="C:cytosol"/>
    <property type="evidence" value="ECO:0007669"/>
    <property type="project" value="TreeGrafter"/>
</dbReference>
<dbReference type="Gene3D" id="3.40.50.300">
    <property type="entry name" value="P-loop containing nucleotide triphosphate hydrolases"/>
    <property type="match status" value="1"/>
</dbReference>
<comment type="subcellular location">
    <subcellularLocation>
        <location evidence="1">Cytoplasm</location>
    </subcellularLocation>
</comment>
<evidence type="ECO:0000259" key="8">
    <source>
        <dbReference type="Pfam" id="PF02562"/>
    </source>
</evidence>
<reference evidence="9 10" key="1">
    <citation type="journal article" date="2011" name="ISME J.">
        <title>Community ecology of hot spring cyanobacterial mats: predominant populations and their functional potential.</title>
        <authorList>
            <person name="Klatt C.G."/>
            <person name="Wood J.M."/>
            <person name="Rusch D.B."/>
            <person name="Bateson M.M."/>
            <person name="Hamamura N."/>
            <person name="Heidelberg J.F."/>
            <person name="Grossman A.R."/>
            <person name="Bhaya D."/>
            <person name="Cohan F.M."/>
            <person name="Kuhl M."/>
            <person name="Bryant D.A."/>
            <person name="Ward D.M."/>
        </authorList>
    </citation>
    <scope>NUCLEOTIDE SEQUENCE [LARGE SCALE GENOMIC DNA]</scope>
    <source>
        <strain evidence="9">OS</strain>
    </source>
</reference>
<dbReference type="AlphaFoldDB" id="A0A395M1A6"/>
<dbReference type="GO" id="GO:0005524">
    <property type="term" value="F:ATP binding"/>
    <property type="evidence" value="ECO:0007669"/>
    <property type="project" value="UniProtKB-KW"/>
</dbReference>
<dbReference type="EMBL" id="PHFL01000039">
    <property type="protein sequence ID" value="RFM24589.1"/>
    <property type="molecule type" value="Genomic_DNA"/>
</dbReference>
<keyword evidence="4" id="KW-0547">Nucleotide-binding</keyword>
<dbReference type="PANTHER" id="PTHR30473:SF1">
    <property type="entry name" value="PHOH-LIKE PROTEIN"/>
    <property type="match status" value="1"/>
</dbReference>
<evidence type="ECO:0000256" key="4">
    <source>
        <dbReference type="ARBA" id="ARBA00022741"/>
    </source>
</evidence>
<dbReference type="InterPro" id="IPR027417">
    <property type="entry name" value="P-loop_NTPase"/>
</dbReference>
<evidence type="ECO:0000256" key="2">
    <source>
        <dbReference type="ARBA" id="ARBA00010393"/>
    </source>
</evidence>
<dbReference type="Proteomes" id="UP000266389">
    <property type="component" value="Unassembled WGS sequence"/>
</dbReference>
<organism evidence="9 10">
    <name type="scientific">Candidatus Thermochlorobacter aerophilus</name>
    <dbReference type="NCBI Taxonomy" id="1868324"/>
    <lineage>
        <taxon>Bacteria</taxon>
        <taxon>Pseudomonadati</taxon>
        <taxon>Chlorobiota</taxon>
        <taxon>Chlorobiia</taxon>
        <taxon>Chlorobiales</taxon>
        <taxon>Candidatus Thermochlorobacteriaceae</taxon>
        <taxon>Candidatus Thermochlorobacter</taxon>
    </lineage>
</organism>
<feature type="domain" description="PhoH-like protein" evidence="8">
    <location>
        <begin position="98"/>
        <end position="301"/>
    </location>
</feature>
<keyword evidence="3" id="KW-0963">Cytoplasm</keyword>
<evidence type="ECO:0000256" key="5">
    <source>
        <dbReference type="ARBA" id="ARBA00022840"/>
    </source>
</evidence>
<name>A0A395M1A6_9BACT</name>
<dbReference type="SUPFAM" id="SSF52540">
    <property type="entry name" value="P-loop containing nucleoside triphosphate hydrolases"/>
    <property type="match status" value="1"/>
</dbReference>
<evidence type="ECO:0000256" key="7">
    <source>
        <dbReference type="SAM" id="MobiDB-lite"/>
    </source>
</evidence>
<comment type="similarity">
    <text evidence="2">Belongs to the PhoH family.</text>
</comment>
<evidence type="ECO:0000313" key="10">
    <source>
        <dbReference type="Proteomes" id="UP000266389"/>
    </source>
</evidence>
<dbReference type="PANTHER" id="PTHR30473">
    <property type="entry name" value="PROTEIN PHOH"/>
    <property type="match status" value="1"/>
</dbReference>
<dbReference type="InterPro" id="IPR051451">
    <property type="entry name" value="PhoH2-like"/>
</dbReference>
<gene>
    <name evidence="9" type="ORF">D0433_06290</name>
</gene>
<proteinExistence type="inferred from homology"/>
<dbReference type="FunFam" id="3.40.50.300:FF:000013">
    <property type="entry name" value="PhoH family ATPase"/>
    <property type="match status" value="1"/>
</dbReference>
<evidence type="ECO:0000256" key="1">
    <source>
        <dbReference type="ARBA" id="ARBA00004496"/>
    </source>
</evidence>